<feature type="domain" description="Chitin-binding type-2" evidence="7">
    <location>
        <begin position="18"/>
        <end position="76"/>
    </location>
</feature>
<evidence type="ECO:0000256" key="5">
    <source>
        <dbReference type="ARBA" id="ARBA00023180"/>
    </source>
</evidence>
<dbReference type="PANTHER" id="PTHR23301:SF110">
    <property type="entry name" value="LD43683P-RELATED"/>
    <property type="match status" value="1"/>
</dbReference>
<dbReference type="SUPFAM" id="SSF57625">
    <property type="entry name" value="Invertebrate chitin-binding proteins"/>
    <property type="match status" value="3"/>
</dbReference>
<proteinExistence type="predicted"/>
<keyword evidence="3" id="KW-0677">Repeat</keyword>
<keyword evidence="2 6" id="KW-0732">Signal</keyword>
<dbReference type="AlphaFoldDB" id="A0A553NF93"/>
<keyword evidence="5" id="KW-0325">Glycoprotein</keyword>
<protein>
    <recommendedName>
        <fullName evidence="7">Chitin-binding type-2 domain-containing protein</fullName>
    </recommendedName>
</protein>
<dbReference type="PROSITE" id="PS50940">
    <property type="entry name" value="CHIT_BIND_II"/>
    <property type="match status" value="3"/>
</dbReference>
<evidence type="ECO:0000256" key="3">
    <source>
        <dbReference type="ARBA" id="ARBA00022737"/>
    </source>
</evidence>
<evidence type="ECO:0000256" key="4">
    <source>
        <dbReference type="ARBA" id="ARBA00023157"/>
    </source>
</evidence>
<evidence type="ECO:0000313" key="9">
    <source>
        <dbReference type="Proteomes" id="UP000318571"/>
    </source>
</evidence>
<comment type="caution">
    <text evidence="8">The sequence shown here is derived from an EMBL/GenBank/DDBJ whole genome shotgun (WGS) entry which is preliminary data.</text>
</comment>
<dbReference type="SMART" id="SM00494">
    <property type="entry name" value="ChtBD2"/>
    <property type="match status" value="3"/>
</dbReference>
<evidence type="ECO:0000313" key="8">
    <source>
        <dbReference type="EMBL" id="TRY64068.1"/>
    </source>
</evidence>
<dbReference type="InterPro" id="IPR036508">
    <property type="entry name" value="Chitin-bd_dom_sf"/>
</dbReference>
<feature type="chain" id="PRO_5022098919" description="Chitin-binding type-2 domain-containing protein" evidence="6">
    <location>
        <begin position="16"/>
        <end position="239"/>
    </location>
</feature>
<dbReference type="PANTHER" id="PTHR23301">
    <property type="entry name" value="CHITIN BINDING PERITROPHIN-A"/>
    <property type="match status" value="1"/>
</dbReference>
<evidence type="ECO:0000256" key="2">
    <source>
        <dbReference type="ARBA" id="ARBA00022729"/>
    </source>
</evidence>
<dbReference type="Gene3D" id="2.170.140.10">
    <property type="entry name" value="Chitin binding domain"/>
    <property type="match status" value="3"/>
</dbReference>
<dbReference type="OMA" id="TTDYCPR"/>
<name>A0A553NF93_TIGCA</name>
<sequence>MWFFVLLVCFNCVFAQGNNFCKEPNGIYEDPEQCDKYYECYDGEAIERLCPDGLVFDFSLRKKEPCDHYFNVPCGNRLKLQTPRGTTEFCPRLNGFYAHPDETECRIFYSCIDGVAEKVECPVGLYFDEFSGTCNWPEGTDRLNCKNEKVDDEIGFRCPDLDIEGKGSFGVVDPHPKYADPTDCAKFYICLNGVSPRIQGCEKGLVFNTETNECDSAENVPECKDYYKFLDEENNPSIE</sequence>
<dbReference type="STRING" id="6832.A0A553NF93"/>
<keyword evidence="1" id="KW-0147">Chitin-binding</keyword>
<dbReference type="Pfam" id="PF01607">
    <property type="entry name" value="CBM_14"/>
    <property type="match status" value="3"/>
</dbReference>
<dbReference type="InterPro" id="IPR002557">
    <property type="entry name" value="Chitin-bd_dom"/>
</dbReference>
<feature type="signal peptide" evidence="6">
    <location>
        <begin position="1"/>
        <end position="15"/>
    </location>
</feature>
<dbReference type="Proteomes" id="UP000318571">
    <property type="component" value="Chromosome 10"/>
</dbReference>
<dbReference type="EMBL" id="VCGU01000458">
    <property type="protein sequence ID" value="TRY64068.1"/>
    <property type="molecule type" value="Genomic_DNA"/>
</dbReference>
<feature type="domain" description="Chitin-binding type-2" evidence="7">
    <location>
        <begin position="87"/>
        <end position="147"/>
    </location>
</feature>
<evidence type="ECO:0000256" key="1">
    <source>
        <dbReference type="ARBA" id="ARBA00022669"/>
    </source>
</evidence>
<dbReference type="GO" id="GO:0005576">
    <property type="term" value="C:extracellular region"/>
    <property type="evidence" value="ECO:0007669"/>
    <property type="project" value="InterPro"/>
</dbReference>
<reference evidence="8 9" key="1">
    <citation type="journal article" date="2018" name="Nat. Ecol. Evol.">
        <title>Genomic signatures of mitonuclear coevolution across populations of Tigriopus californicus.</title>
        <authorList>
            <person name="Barreto F.S."/>
            <person name="Watson E.T."/>
            <person name="Lima T.G."/>
            <person name="Willett C.S."/>
            <person name="Edmands S."/>
            <person name="Li W."/>
            <person name="Burton R.S."/>
        </authorList>
    </citation>
    <scope>NUCLEOTIDE SEQUENCE [LARGE SCALE GENOMIC DNA]</scope>
    <source>
        <strain evidence="8 9">San Diego</strain>
    </source>
</reference>
<evidence type="ECO:0000259" key="7">
    <source>
        <dbReference type="PROSITE" id="PS50940"/>
    </source>
</evidence>
<evidence type="ECO:0000256" key="6">
    <source>
        <dbReference type="SAM" id="SignalP"/>
    </source>
</evidence>
<keyword evidence="4" id="KW-1015">Disulfide bond</keyword>
<gene>
    <name evidence="8" type="ORF">TCAL_13279</name>
</gene>
<accession>A0A553NF93</accession>
<dbReference type="OrthoDB" id="439917at2759"/>
<dbReference type="GO" id="GO:0008061">
    <property type="term" value="F:chitin binding"/>
    <property type="evidence" value="ECO:0007669"/>
    <property type="project" value="UniProtKB-KW"/>
</dbReference>
<dbReference type="InterPro" id="IPR051940">
    <property type="entry name" value="Chitin_bind-dev_reg"/>
</dbReference>
<organism evidence="8 9">
    <name type="scientific">Tigriopus californicus</name>
    <name type="common">Marine copepod</name>
    <dbReference type="NCBI Taxonomy" id="6832"/>
    <lineage>
        <taxon>Eukaryota</taxon>
        <taxon>Metazoa</taxon>
        <taxon>Ecdysozoa</taxon>
        <taxon>Arthropoda</taxon>
        <taxon>Crustacea</taxon>
        <taxon>Multicrustacea</taxon>
        <taxon>Hexanauplia</taxon>
        <taxon>Copepoda</taxon>
        <taxon>Harpacticoida</taxon>
        <taxon>Harpacticidae</taxon>
        <taxon>Tigriopus</taxon>
    </lineage>
</organism>
<feature type="domain" description="Chitin-binding type-2" evidence="7">
    <location>
        <begin position="155"/>
        <end position="225"/>
    </location>
</feature>
<keyword evidence="9" id="KW-1185">Reference proteome</keyword>